<dbReference type="Proteomes" id="UP000345177">
    <property type="component" value="Segment"/>
</dbReference>
<feature type="region of interest" description="Disordered" evidence="1">
    <location>
        <begin position="1"/>
        <end position="21"/>
    </location>
</feature>
<dbReference type="GeneID" id="62682667"/>
<protein>
    <submittedName>
        <fullName evidence="2">Uncharacterized protein</fullName>
    </submittedName>
</protein>
<name>A0A5Q2F204_9CAUD</name>
<evidence type="ECO:0000256" key="1">
    <source>
        <dbReference type="SAM" id="MobiDB-lite"/>
    </source>
</evidence>
<organism evidence="2 3">
    <name type="scientific">Serratia phage JS26</name>
    <dbReference type="NCBI Taxonomy" id="2315217"/>
    <lineage>
        <taxon>Viruses</taxon>
        <taxon>Duplodnaviria</taxon>
        <taxon>Heunggongvirae</taxon>
        <taxon>Uroviricota</taxon>
        <taxon>Caudoviricetes</taxon>
        <taxon>Casjensviridae</taxon>
        <taxon>Dunedinvirus</taxon>
        <taxon>Dunedinvirus JS26</taxon>
    </lineage>
</organism>
<evidence type="ECO:0000313" key="3">
    <source>
        <dbReference type="Proteomes" id="UP000345177"/>
    </source>
</evidence>
<dbReference type="RefSeq" id="YP_010000027.1">
    <property type="nucleotide sequence ID" value="NC_053012.1"/>
</dbReference>
<reference evidence="2 3" key="1">
    <citation type="submission" date="2019-09" db="EMBL/GenBank/DDBJ databases">
        <title>Transcriptional response of Serratia to Siphovirus infection.</title>
        <authorList>
            <person name="Malone L.M."/>
            <person name="Fineran P.C."/>
        </authorList>
    </citation>
    <scope>NUCLEOTIDE SEQUENCE [LARGE SCALE GENOMIC DNA]</scope>
</reference>
<dbReference type="KEGG" id="vg:62682667"/>
<evidence type="ECO:0000313" key="2">
    <source>
        <dbReference type="EMBL" id="QGF20926.1"/>
    </source>
</evidence>
<accession>A0A5Q2F204</accession>
<dbReference type="EMBL" id="MN505213">
    <property type="protein sequence ID" value="QGF20926.1"/>
    <property type="molecule type" value="Genomic_DNA"/>
</dbReference>
<keyword evidence="3" id="KW-1185">Reference proteome</keyword>
<sequence length="91" mass="9859">MIKGARSNSIDTGTHGAGRATSRQAYTVEACDVGTPITLGNGKRYTIKPRDVGAGLNLVTVTNYDHARALTVEFYQFTDFSADLRARHNAK</sequence>
<proteinExistence type="predicted"/>
<feature type="compositionally biased region" description="Polar residues" evidence="1">
    <location>
        <begin position="1"/>
        <end position="12"/>
    </location>
</feature>